<proteinExistence type="predicted"/>
<evidence type="ECO:0000313" key="3">
    <source>
        <dbReference type="EMBL" id="RYM34581.1"/>
    </source>
</evidence>
<gene>
    <name evidence="3" type="ORF">ERX46_04185</name>
</gene>
<dbReference type="Proteomes" id="UP000293952">
    <property type="component" value="Unassembled WGS sequence"/>
</dbReference>
<protein>
    <submittedName>
        <fullName evidence="3">T9SS type A sorting domain-containing protein</fullName>
    </submittedName>
</protein>
<dbReference type="EMBL" id="SETE01000002">
    <property type="protein sequence ID" value="RYM34581.1"/>
    <property type="molecule type" value="Genomic_DNA"/>
</dbReference>
<evidence type="ECO:0000259" key="2">
    <source>
        <dbReference type="Pfam" id="PF18962"/>
    </source>
</evidence>
<name>A0A4Q4KMG6_9FLAO</name>
<keyword evidence="1" id="KW-0732">Signal</keyword>
<dbReference type="Gene3D" id="2.40.128.720">
    <property type="match status" value="3"/>
</dbReference>
<evidence type="ECO:0000256" key="1">
    <source>
        <dbReference type="ARBA" id="ARBA00022729"/>
    </source>
</evidence>
<evidence type="ECO:0000313" key="4">
    <source>
        <dbReference type="Proteomes" id="UP000293952"/>
    </source>
</evidence>
<keyword evidence="4" id="KW-1185">Reference proteome</keyword>
<accession>A0A4Q4KMG6</accession>
<dbReference type="Pfam" id="PF18962">
    <property type="entry name" value="Por_Secre_tail"/>
    <property type="match status" value="1"/>
</dbReference>
<dbReference type="InterPro" id="IPR026444">
    <property type="entry name" value="Secre_tail"/>
</dbReference>
<organism evidence="3 4">
    <name type="scientific">Brumimicrobium glaciale</name>
    <dbReference type="NCBI Taxonomy" id="200475"/>
    <lineage>
        <taxon>Bacteria</taxon>
        <taxon>Pseudomonadati</taxon>
        <taxon>Bacteroidota</taxon>
        <taxon>Flavobacteriia</taxon>
        <taxon>Flavobacteriales</taxon>
        <taxon>Crocinitomicaceae</taxon>
        <taxon>Brumimicrobium</taxon>
    </lineage>
</organism>
<dbReference type="RefSeq" id="WP_130092590.1">
    <property type="nucleotide sequence ID" value="NZ_SETE01000002.1"/>
</dbReference>
<reference evidence="3 4" key="1">
    <citation type="submission" date="2019-02" db="EMBL/GenBank/DDBJ databases">
        <title>Genome sequence of the sea-ice species Brumimicrobium glaciale.</title>
        <authorList>
            <person name="Bowman J.P."/>
        </authorList>
    </citation>
    <scope>NUCLEOTIDE SEQUENCE [LARGE SCALE GENOMIC DNA]</scope>
    <source>
        <strain evidence="3 4">IC156</strain>
    </source>
</reference>
<dbReference type="OrthoDB" id="1491720at2"/>
<feature type="domain" description="Secretion system C-terminal sorting" evidence="2">
    <location>
        <begin position="321"/>
        <end position="380"/>
    </location>
</feature>
<dbReference type="NCBIfam" id="TIGR04183">
    <property type="entry name" value="Por_Secre_tail"/>
    <property type="match status" value="1"/>
</dbReference>
<sequence length="387" mass="44804">MKKTLLLSFTMLACSLFGQNKIESSIYEKHHGSSYETIRGKNYEYDSNDNLIKETNYDWVGNSWAKNYILFFTYDNDNKVTLKKRKGWNGIVQQYLDGSKTEYTYNANGLPTQFLDIMMNTSGQYVVSGKTEFTYNGTKLATSLLSHYNGNQWYLKEKSTLTYIGNRLNQVIIEDHNGTDWELSWRILFSYNSNNQISSVISESFDGTGYVEYEKVNYDFDNNLNLLNEISFEEGYFDFDSQYNYDFTAQLSDYQHPFKDKTGIDYIFETFPYVSKILNNTTYGFDTQTNSAYIIDRVRYDYTDSLFLSTKSNMEIQNINLYPNPANEYIQISGITNSENVAVYTVLGVKAFDTVTNEGDKINIEGLSKGLYLLKFENGVALKFLKK</sequence>
<dbReference type="AlphaFoldDB" id="A0A4Q4KMG6"/>
<comment type="caution">
    <text evidence="3">The sequence shown here is derived from an EMBL/GenBank/DDBJ whole genome shotgun (WGS) entry which is preliminary data.</text>
</comment>